<dbReference type="PANTHER" id="PTHR31153:SF21">
    <property type="entry name" value="OS05G0508800 PROTEIN"/>
    <property type="match status" value="1"/>
</dbReference>
<organism evidence="2 3">
    <name type="scientific">Lolium multiflorum</name>
    <name type="common">Italian ryegrass</name>
    <name type="synonym">Lolium perenne subsp. multiflorum</name>
    <dbReference type="NCBI Taxonomy" id="4521"/>
    <lineage>
        <taxon>Eukaryota</taxon>
        <taxon>Viridiplantae</taxon>
        <taxon>Streptophyta</taxon>
        <taxon>Embryophyta</taxon>
        <taxon>Tracheophyta</taxon>
        <taxon>Spermatophyta</taxon>
        <taxon>Magnoliopsida</taxon>
        <taxon>Liliopsida</taxon>
        <taxon>Poales</taxon>
        <taxon>Poaceae</taxon>
        <taxon>BOP clade</taxon>
        <taxon>Pooideae</taxon>
        <taxon>Poodae</taxon>
        <taxon>Poeae</taxon>
        <taxon>Poeae Chloroplast Group 2 (Poeae type)</taxon>
        <taxon>Loliodinae</taxon>
        <taxon>Loliinae</taxon>
        <taxon>Lolium</taxon>
    </lineage>
</organism>
<reference evidence="2" key="1">
    <citation type="submission" date="2023-07" db="EMBL/GenBank/DDBJ databases">
        <title>A chromosome-level genome assembly of Lolium multiflorum.</title>
        <authorList>
            <person name="Chen Y."/>
            <person name="Copetti D."/>
            <person name="Kolliker R."/>
            <person name="Studer B."/>
        </authorList>
    </citation>
    <scope>NUCLEOTIDE SEQUENCE</scope>
    <source>
        <strain evidence="2">02402/16</strain>
        <tissue evidence="2">Leaf</tissue>
    </source>
</reference>
<gene>
    <name evidence="2" type="ORF">QYE76_001348</name>
</gene>
<dbReference type="InterPro" id="IPR044802">
    <property type="entry name" value="NADKc-like"/>
</dbReference>
<protein>
    <submittedName>
        <fullName evidence="2">Uncharacterized protein</fullName>
    </submittedName>
</protein>
<dbReference type="AlphaFoldDB" id="A0AAD8VZA0"/>
<feature type="region of interest" description="Disordered" evidence="1">
    <location>
        <begin position="76"/>
        <end position="104"/>
    </location>
</feature>
<keyword evidence="3" id="KW-1185">Reference proteome</keyword>
<accession>A0AAD8VZA0</accession>
<name>A0AAD8VZA0_LOLMU</name>
<dbReference type="PANTHER" id="PTHR31153">
    <property type="entry name" value="CALMODULIN CALCIUM-DEPENDENT NAD KINASE"/>
    <property type="match status" value="1"/>
</dbReference>
<dbReference type="EMBL" id="JAUUTY010000005">
    <property type="protein sequence ID" value="KAK1627033.1"/>
    <property type="molecule type" value="Genomic_DNA"/>
</dbReference>
<evidence type="ECO:0000313" key="3">
    <source>
        <dbReference type="Proteomes" id="UP001231189"/>
    </source>
</evidence>
<proteinExistence type="predicted"/>
<evidence type="ECO:0000256" key="1">
    <source>
        <dbReference type="SAM" id="MobiDB-lite"/>
    </source>
</evidence>
<evidence type="ECO:0000313" key="2">
    <source>
        <dbReference type="EMBL" id="KAK1627033.1"/>
    </source>
</evidence>
<comment type="caution">
    <text evidence="2">The sequence shown here is derived from an EMBL/GenBank/DDBJ whole genome shotgun (WGS) entry which is preliminary data.</text>
</comment>
<sequence length="104" mass="11678">MRSRKPYRIELVGVVCDAYLAVVRGIRRAVITERAVRVKSQLQSHKRFATAFHGYCGVVDNARLYSTNSMGGRRIGQQEVGARRGCRSSPWRSSQTGSLRLPAR</sequence>
<dbReference type="Proteomes" id="UP001231189">
    <property type="component" value="Unassembled WGS sequence"/>
</dbReference>